<organism evidence="1 2">
    <name type="scientific">Auriscalpium vulgare</name>
    <dbReference type="NCBI Taxonomy" id="40419"/>
    <lineage>
        <taxon>Eukaryota</taxon>
        <taxon>Fungi</taxon>
        <taxon>Dikarya</taxon>
        <taxon>Basidiomycota</taxon>
        <taxon>Agaricomycotina</taxon>
        <taxon>Agaricomycetes</taxon>
        <taxon>Russulales</taxon>
        <taxon>Auriscalpiaceae</taxon>
        <taxon>Auriscalpium</taxon>
    </lineage>
</organism>
<sequence>MGVPAPQLRAGTPPQSPTAYNGTLVENTAPEYEPVQTPFERPRKSRRRGIIKALIVTLLIWTLIVLMRGFIIGVFTHSLIKVLNNGHFDWRTDRPSPMPESVNPSENVDHCVHRAQWGPLEGTPLHREPERSGGFWATAEFELPLEDGDKFTFWSRGARAHGGFHVVESSDVRDVVVIVDAYYYKKSVLRQAQVCTTGLHRDSHQKGLAIFAHVYGNRWPLPGRFHRKRELEFYVTVMLPSSSTHSVRHIPQFTTMFHDFAQRFDDLSNFSFDLVSLNSTNGPIAIENIVAESLTAETTNGPITGKYNTTSHLRLVTSNSPIKVGVTASDDGKKGKPTTVNLHTTNSALQASMYLVANTTNGTGGVFSVEASTTNSPLKITILDAPPDSALHLTAHTTNEGAVVNLHPSYEGSITASTTNFAPSLRQLPFVQDPSGAGRPRGVELHNLRGRTAYGSVWWVPSQHQEGKAGSVSVWTTNSPVKVTV</sequence>
<dbReference type="EMBL" id="MU276005">
    <property type="protein sequence ID" value="KAI0043761.1"/>
    <property type="molecule type" value="Genomic_DNA"/>
</dbReference>
<name>A0ACB8RJ78_9AGAM</name>
<dbReference type="Proteomes" id="UP000814033">
    <property type="component" value="Unassembled WGS sequence"/>
</dbReference>
<evidence type="ECO:0000313" key="1">
    <source>
        <dbReference type="EMBL" id="KAI0043761.1"/>
    </source>
</evidence>
<accession>A0ACB8RJ78</accession>
<gene>
    <name evidence="1" type="ORF">FA95DRAFT_1609110</name>
</gene>
<evidence type="ECO:0000313" key="2">
    <source>
        <dbReference type="Proteomes" id="UP000814033"/>
    </source>
</evidence>
<reference evidence="1" key="2">
    <citation type="journal article" date="2022" name="New Phytol.">
        <title>Evolutionary transition to the ectomycorrhizal habit in the genomes of a hyperdiverse lineage of mushroom-forming fungi.</title>
        <authorList>
            <person name="Looney B."/>
            <person name="Miyauchi S."/>
            <person name="Morin E."/>
            <person name="Drula E."/>
            <person name="Courty P.E."/>
            <person name="Kohler A."/>
            <person name="Kuo A."/>
            <person name="LaButti K."/>
            <person name="Pangilinan J."/>
            <person name="Lipzen A."/>
            <person name="Riley R."/>
            <person name="Andreopoulos W."/>
            <person name="He G."/>
            <person name="Johnson J."/>
            <person name="Nolan M."/>
            <person name="Tritt A."/>
            <person name="Barry K.W."/>
            <person name="Grigoriev I.V."/>
            <person name="Nagy L.G."/>
            <person name="Hibbett D."/>
            <person name="Henrissat B."/>
            <person name="Matheny P.B."/>
            <person name="Labbe J."/>
            <person name="Martin F.M."/>
        </authorList>
    </citation>
    <scope>NUCLEOTIDE SEQUENCE</scope>
    <source>
        <strain evidence="1">FP105234-sp</strain>
    </source>
</reference>
<keyword evidence="2" id="KW-1185">Reference proteome</keyword>
<comment type="caution">
    <text evidence="1">The sequence shown here is derived from an EMBL/GenBank/DDBJ whole genome shotgun (WGS) entry which is preliminary data.</text>
</comment>
<proteinExistence type="predicted"/>
<protein>
    <submittedName>
        <fullName evidence="1">Uncharacterized protein</fullName>
    </submittedName>
</protein>
<reference evidence="1" key="1">
    <citation type="submission" date="2021-02" db="EMBL/GenBank/DDBJ databases">
        <authorList>
            <consortium name="DOE Joint Genome Institute"/>
            <person name="Ahrendt S."/>
            <person name="Looney B.P."/>
            <person name="Miyauchi S."/>
            <person name="Morin E."/>
            <person name="Drula E."/>
            <person name="Courty P.E."/>
            <person name="Chicoki N."/>
            <person name="Fauchery L."/>
            <person name="Kohler A."/>
            <person name="Kuo A."/>
            <person name="Labutti K."/>
            <person name="Pangilinan J."/>
            <person name="Lipzen A."/>
            <person name="Riley R."/>
            <person name="Andreopoulos W."/>
            <person name="He G."/>
            <person name="Johnson J."/>
            <person name="Barry K.W."/>
            <person name="Grigoriev I.V."/>
            <person name="Nagy L."/>
            <person name="Hibbett D."/>
            <person name="Henrissat B."/>
            <person name="Matheny P.B."/>
            <person name="Labbe J."/>
            <person name="Martin F."/>
        </authorList>
    </citation>
    <scope>NUCLEOTIDE SEQUENCE</scope>
    <source>
        <strain evidence="1">FP105234-sp</strain>
    </source>
</reference>